<comment type="caution">
    <text evidence="6">The sequence shown here is derived from an EMBL/GenBank/DDBJ whole genome shotgun (WGS) entry which is preliminary data.</text>
</comment>
<protein>
    <submittedName>
        <fullName evidence="6">LysR family transcriptional regulator</fullName>
    </submittedName>
</protein>
<keyword evidence="7" id="KW-1185">Reference proteome</keyword>
<dbReference type="OrthoDB" id="8587655at2"/>
<evidence type="ECO:0000313" key="6">
    <source>
        <dbReference type="EMBL" id="RDE19696.1"/>
    </source>
</evidence>
<dbReference type="PANTHER" id="PTHR30126:SF98">
    <property type="entry name" value="HTH-TYPE TRANSCRIPTIONAL ACTIVATOR BAUR"/>
    <property type="match status" value="1"/>
</dbReference>
<dbReference type="GO" id="GO:0000976">
    <property type="term" value="F:transcription cis-regulatory region binding"/>
    <property type="evidence" value="ECO:0007669"/>
    <property type="project" value="TreeGrafter"/>
</dbReference>
<dbReference type="Pfam" id="PF03466">
    <property type="entry name" value="LysR_substrate"/>
    <property type="match status" value="1"/>
</dbReference>
<keyword evidence="4" id="KW-0804">Transcription</keyword>
<evidence type="ECO:0000256" key="4">
    <source>
        <dbReference type="ARBA" id="ARBA00023163"/>
    </source>
</evidence>
<comment type="similarity">
    <text evidence="1">Belongs to the LysR transcriptional regulatory family.</text>
</comment>
<evidence type="ECO:0000259" key="5">
    <source>
        <dbReference type="PROSITE" id="PS50931"/>
    </source>
</evidence>
<dbReference type="SUPFAM" id="SSF53850">
    <property type="entry name" value="Periplasmic binding protein-like II"/>
    <property type="match status" value="1"/>
</dbReference>
<keyword evidence="3" id="KW-0238">DNA-binding</keyword>
<dbReference type="RefSeq" id="WP_114696042.1">
    <property type="nucleotide sequence ID" value="NZ_QQOH01000003.1"/>
</dbReference>
<feature type="domain" description="HTH lysR-type" evidence="5">
    <location>
        <begin position="15"/>
        <end position="72"/>
    </location>
</feature>
<dbReference type="Gene3D" id="1.10.10.10">
    <property type="entry name" value="Winged helix-like DNA-binding domain superfamily/Winged helix DNA-binding domain"/>
    <property type="match status" value="1"/>
</dbReference>
<evidence type="ECO:0000313" key="7">
    <source>
        <dbReference type="Proteomes" id="UP000253769"/>
    </source>
</evidence>
<dbReference type="Proteomes" id="UP000253769">
    <property type="component" value="Unassembled WGS sequence"/>
</dbReference>
<dbReference type="InterPro" id="IPR000847">
    <property type="entry name" value="LysR_HTH_N"/>
</dbReference>
<name>A0A369WGF9_9GAMM</name>
<dbReference type="AlphaFoldDB" id="A0A369WGF9"/>
<dbReference type="InterPro" id="IPR036390">
    <property type="entry name" value="WH_DNA-bd_sf"/>
</dbReference>
<keyword evidence="2" id="KW-0805">Transcription regulation</keyword>
<gene>
    <name evidence="6" type="ORF">DV711_12510</name>
</gene>
<dbReference type="InterPro" id="IPR036388">
    <property type="entry name" value="WH-like_DNA-bd_sf"/>
</dbReference>
<evidence type="ECO:0000256" key="2">
    <source>
        <dbReference type="ARBA" id="ARBA00023015"/>
    </source>
</evidence>
<organism evidence="6 7">
    <name type="scientific">Motiliproteus coralliicola</name>
    <dbReference type="NCBI Taxonomy" id="2283196"/>
    <lineage>
        <taxon>Bacteria</taxon>
        <taxon>Pseudomonadati</taxon>
        <taxon>Pseudomonadota</taxon>
        <taxon>Gammaproteobacteria</taxon>
        <taxon>Oceanospirillales</taxon>
        <taxon>Oceanospirillaceae</taxon>
        <taxon>Motiliproteus</taxon>
    </lineage>
</organism>
<dbReference type="SUPFAM" id="SSF46785">
    <property type="entry name" value="Winged helix' DNA-binding domain"/>
    <property type="match status" value="1"/>
</dbReference>
<dbReference type="Pfam" id="PF00126">
    <property type="entry name" value="HTH_1"/>
    <property type="match status" value="1"/>
</dbReference>
<sequence length="318" mass="36199">MGRQKTPLSRQLADIDLKLLRIFKAVVDAGGFSAAETELNVATSTISNYMSDLEKRLDMRLCTRGRAGFSVTEQGRVVYEATQELIEALEQFRNRINQTHHQLLGDLHIAVAEQVIYIQNSGLVDTLREFNEVAPGVKLHLHTLAAESIPPAIADGSMHAGIAMLLYPQPQLRCERLFDERMALYCARGHELFGAPDNRQTLERLNDCSFIESFRMRAGHQFDPAMEHWRTQASAVHQESRLALILSGKFIGYLPEHLARQQPWQADLHPLLTRQFGYTNTYQLMIRPQNLQNRILSLFKELLLKHARPPEATVLHPM</sequence>
<dbReference type="InterPro" id="IPR005119">
    <property type="entry name" value="LysR_subst-bd"/>
</dbReference>
<dbReference type="PROSITE" id="PS50931">
    <property type="entry name" value="HTH_LYSR"/>
    <property type="match status" value="1"/>
</dbReference>
<reference evidence="6 7" key="1">
    <citation type="submission" date="2018-07" db="EMBL/GenBank/DDBJ databases">
        <title>Motiliproteus coralliicola sp. nov., a bacterium isolated from Coral.</title>
        <authorList>
            <person name="Wang G."/>
        </authorList>
    </citation>
    <scope>NUCLEOTIDE SEQUENCE [LARGE SCALE GENOMIC DNA]</scope>
    <source>
        <strain evidence="6 7">C34</strain>
    </source>
</reference>
<dbReference type="Gene3D" id="3.40.190.290">
    <property type="match status" value="1"/>
</dbReference>
<accession>A0A369WGF9</accession>
<evidence type="ECO:0000256" key="1">
    <source>
        <dbReference type="ARBA" id="ARBA00009437"/>
    </source>
</evidence>
<dbReference type="GO" id="GO:0003700">
    <property type="term" value="F:DNA-binding transcription factor activity"/>
    <property type="evidence" value="ECO:0007669"/>
    <property type="project" value="InterPro"/>
</dbReference>
<dbReference type="CDD" id="cd05466">
    <property type="entry name" value="PBP2_LTTR_substrate"/>
    <property type="match status" value="1"/>
</dbReference>
<proteinExistence type="inferred from homology"/>
<dbReference type="PANTHER" id="PTHR30126">
    <property type="entry name" value="HTH-TYPE TRANSCRIPTIONAL REGULATOR"/>
    <property type="match status" value="1"/>
</dbReference>
<evidence type="ECO:0000256" key="3">
    <source>
        <dbReference type="ARBA" id="ARBA00023125"/>
    </source>
</evidence>
<dbReference type="EMBL" id="QQOH01000003">
    <property type="protein sequence ID" value="RDE19696.1"/>
    <property type="molecule type" value="Genomic_DNA"/>
</dbReference>